<dbReference type="FunFam" id="1.20.1640.10:FF:000001">
    <property type="entry name" value="Efflux pump membrane transporter"/>
    <property type="match status" value="1"/>
</dbReference>
<dbReference type="GO" id="GO:0009636">
    <property type="term" value="P:response to toxic substance"/>
    <property type="evidence" value="ECO:0007669"/>
    <property type="project" value="UniProtKB-ARBA"/>
</dbReference>
<feature type="transmembrane region" description="Helical" evidence="9">
    <location>
        <begin position="465"/>
        <end position="487"/>
    </location>
</feature>
<dbReference type="SUPFAM" id="SSF82714">
    <property type="entry name" value="Multidrug efflux transporter AcrB TolC docking domain, DN and DC subdomains"/>
    <property type="match status" value="2"/>
</dbReference>
<dbReference type="NCBIfam" id="TIGR00915">
    <property type="entry name" value="2A0602"/>
    <property type="match status" value="1"/>
</dbReference>
<dbReference type="SUPFAM" id="SSF82693">
    <property type="entry name" value="Multidrug efflux transporter AcrB pore domain, PN1, PN2, PC1 and PC2 subdomains"/>
    <property type="match status" value="4"/>
</dbReference>
<dbReference type="GO" id="GO:0042910">
    <property type="term" value="F:xenobiotic transmembrane transporter activity"/>
    <property type="evidence" value="ECO:0007669"/>
    <property type="project" value="TreeGrafter"/>
</dbReference>
<keyword evidence="3 9" id="KW-0813">Transport</keyword>
<sequence length="1037" mass="110864">MASFFLRRPVFAWVLAIVTMLFGLYGLNSLPISQYPEIAPTTVTISASYAGASAEVVDNSVTSVIQNGMTGLSGMTYMTASSSEGSSSISLTFDDSVEPELAQVQVQNKLQLVQAGLPAQVISAGLTVSRSNSSILLVGALVSKDGAYNSVQLGNILTSTIQNTVQRVEGVGSINSFGTQFAMRIWLNPYRLYRFQISPSDVSLAVSEQNTNVTVGSLGSQPVLKGQQITMALTAQSQLSTVQDFERILLKTNKDGSSVYLSDVARIELSAEDFGTSSRYNGKPAAGFGVSLADGANAVETAKRVRAATRTLSSALPEGVTVEYPFDISPFVQESIDQVYQTLGEAIVLVSLVTLLFLQSWRATLIPAVTVPIVLLGTFGVLSMLGMSINTLTMFAMVLAIGLLVDDAIVVVENVERIMEEEGLSALEATEKSMKDISGALVGIVLVLSAVFLPMAFMGGSTGVIYFQFSVTIITAMVLSLFVALVLTPTMCAQLLKPRHGKPRAAPIRMFNTGFDRMTDGYCGIVSRLARRPFSAIVLVFAIGYGTMWIFDRLPSSFVPTEDQGVMMAMVQLPEGATTEQTAQAVEAVEQYLLDKESDVVTSVFAALGFSFSGVSQNKALLFVKLKGYKDRPDLSAATISARANAAFFNNRMAQVYFLLPPAIQGLGSSSGFTMYLTDQAGNGIDALSEAADKLVAAAQTDSRVLGVRSSDNAKQTSLRLNIDQQKAEAYGLALADINTMLTTVFAGAYVNDFSLGSDQRKVIVQGDATWRMQPTDIDTWSARNSDNEMVPFSAFVTKEWSETYPGLERYGDSQALQISGATAPGVSSGQAMDAMEELVGKLEGGYGFAWTGISYQERLAGDQQTILFSLSALIVFLCLAALYESWTVPFSVMLCVPVGLFGAMLATWYFGQSNDVYFKVGLLTIIGLASRNAILIVEFAQTLRSQGTELYEATITAARLRLRPIIMTSFAFGLGITPLVLATGAGSQAQKSIGTGMLGGIVFSAILGILLVPVLYVAVLKAAGLFSRHKTKTTAT</sequence>
<dbReference type="PRINTS" id="PR00702">
    <property type="entry name" value="ACRIFLAVINRP"/>
</dbReference>
<dbReference type="InterPro" id="IPR001036">
    <property type="entry name" value="Acrflvin-R"/>
</dbReference>
<keyword evidence="5 9" id="KW-0997">Cell inner membrane</keyword>
<comment type="caution">
    <text evidence="9">Lacks conserved residue(s) required for the propagation of feature annotation.</text>
</comment>
<dbReference type="Gene3D" id="3.30.70.1440">
    <property type="entry name" value="Multidrug efflux transporter AcrB pore domain"/>
    <property type="match status" value="1"/>
</dbReference>
<comment type="similarity">
    <text evidence="2 9">Belongs to the resistance-nodulation-cell division (RND) (TC 2.A.6) family.</text>
</comment>
<dbReference type="Gene3D" id="1.20.1640.10">
    <property type="entry name" value="Multidrug efflux transporter AcrB transmembrane domain"/>
    <property type="match status" value="2"/>
</dbReference>
<accession>A0A2S3USD9</accession>
<comment type="caution">
    <text evidence="10">The sequence shown here is derived from an EMBL/GenBank/DDBJ whole genome shotgun (WGS) entry which is preliminary data.</text>
</comment>
<feature type="transmembrane region" description="Helical" evidence="9">
    <location>
        <begin position="891"/>
        <end position="911"/>
    </location>
</feature>
<dbReference type="RefSeq" id="WP_103223339.1">
    <property type="nucleotide sequence ID" value="NZ_PPCN01000006.1"/>
</dbReference>
<evidence type="ECO:0000256" key="5">
    <source>
        <dbReference type="ARBA" id="ARBA00022519"/>
    </source>
</evidence>
<keyword evidence="8 9" id="KW-0472">Membrane</keyword>
<feature type="transmembrane region" description="Helical" evidence="9">
    <location>
        <begin position="440"/>
        <end position="459"/>
    </location>
</feature>
<comment type="subcellular location">
    <subcellularLocation>
        <location evidence="1 9">Cell inner membrane</location>
        <topology evidence="1 9">Multi-pass membrane protein</topology>
    </subcellularLocation>
</comment>
<evidence type="ECO:0000313" key="11">
    <source>
        <dbReference type="Proteomes" id="UP000236959"/>
    </source>
</evidence>
<evidence type="ECO:0000256" key="3">
    <source>
        <dbReference type="ARBA" id="ARBA00022448"/>
    </source>
</evidence>
<feature type="transmembrane region" description="Helical" evidence="9">
    <location>
        <begin position="365"/>
        <end position="386"/>
    </location>
</feature>
<dbReference type="OrthoDB" id="9807350at2"/>
<dbReference type="PANTHER" id="PTHR32063:SF13">
    <property type="entry name" value="MULTIDRUG EFFLUX PUMP SUBUNIT ACRB-RELATED"/>
    <property type="match status" value="1"/>
</dbReference>
<evidence type="ECO:0000256" key="8">
    <source>
        <dbReference type="ARBA" id="ARBA00023136"/>
    </source>
</evidence>
<protein>
    <recommendedName>
        <fullName evidence="9">Efflux pump membrane transporter</fullName>
    </recommendedName>
</protein>
<evidence type="ECO:0000256" key="6">
    <source>
        <dbReference type="ARBA" id="ARBA00022692"/>
    </source>
</evidence>
<dbReference type="Gene3D" id="3.30.70.1430">
    <property type="entry name" value="Multidrug efflux transporter AcrB pore domain"/>
    <property type="match status" value="2"/>
</dbReference>
<dbReference type="PANTHER" id="PTHR32063">
    <property type="match status" value="1"/>
</dbReference>
<feature type="transmembrane region" description="Helical" evidence="9">
    <location>
        <begin position="339"/>
        <end position="358"/>
    </location>
</feature>
<evidence type="ECO:0000256" key="4">
    <source>
        <dbReference type="ARBA" id="ARBA00022475"/>
    </source>
</evidence>
<proteinExistence type="inferred from homology"/>
<feature type="transmembrane region" description="Helical" evidence="9">
    <location>
        <begin position="998"/>
        <end position="1021"/>
    </location>
</feature>
<keyword evidence="4" id="KW-1003">Cell membrane</keyword>
<dbReference type="InterPro" id="IPR027463">
    <property type="entry name" value="AcrB_DN_DC_subdom"/>
</dbReference>
<evidence type="ECO:0000313" key="10">
    <source>
        <dbReference type="EMBL" id="POF30635.1"/>
    </source>
</evidence>
<keyword evidence="11" id="KW-1185">Reference proteome</keyword>
<feature type="transmembrane region" description="Helical" evidence="9">
    <location>
        <begin position="534"/>
        <end position="551"/>
    </location>
</feature>
<dbReference type="GO" id="GO:0005886">
    <property type="term" value="C:plasma membrane"/>
    <property type="evidence" value="ECO:0007669"/>
    <property type="project" value="UniProtKB-SubCell"/>
</dbReference>
<feature type="transmembrane region" description="Helical" evidence="9">
    <location>
        <begin position="917"/>
        <end position="938"/>
    </location>
</feature>
<dbReference type="GO" id="GO:0015562">
    <property type="term" value="F:efflux transmembrane transporter activity"/>
    <property type="evidence" value="ECO:0007669"/>
    <property type="project" value="InterPro"/>
</dbReference>
<keyword evidence="7 9" id="KW-1133">Transmembrane helix</keyword>
<dbReference type="SUPFAM" id="SSF82866">
    <property type="entry name" value="Multidrug efflux transporter AcrB transmembrane domain"/>
    <property type="match status" value="2"/>
</dbReference>
<evidence type="ECO:0000256" key="7">
    <source>
        <dbReference type="ARBA" id="ARBA00022989"/>
    </source>
</evidence>
<evidence type="ECO:0000256" key="9">
    <source>
        <dbReference type="RuleBase" id="RU364070"/>
    </source>
</evidence>
<evidence type="ECO:0000256" key="2">
    <source>
        <dbReference type="ARBA" id="ARBA00010942"/>
    </source>
</evidence>
<feature type="transmembrane region" description="Helical" evidence="9">
    <location>
        <begin position="867"/>
        <end position="884"/>
    </location>
</feature>
<dbReference type="Gene3D" id="3.30.2090.10">
    <property type="entry name" value="Multidrug efflux transporter AcrB TolC docking domain, DN and DC subdomains"/>
    <property type="match status" value="2"/>
</dbReference>
<dbReference type="NCBIfam" id="NF000282">
    <property type="entry name" value="RND_permease_1"/>
    <property type="match status" value="1"/>
</dbReference>
<gene>
    <name evidence="10" type="ORF">CLV41_106249</name>
</gene>
<dbReference type="Pfam" id="PF00873">
    <property type="entry name" value="ACR_tran"/>
    <property type="match status" value="1"/>
</dbReference>
<dbReference type="Proteomes" id="UP000236959">
    <property type="component" value="Unassembled WGS sequence"/>
</dbReference>
<evidence type="ECO:0000256" key="1">
    <source>
        <dbReference type="ARBA" id="ARBA00004429"/>
    </source>
</evidence>
<dbReference type="AlphaFoldDB" id="A0A2S3USD9"/>
<reference evidence="10 11" key="1">
    <citation type="submission" date="2018-01" db="EMBL/GenBank/DDBJ databases">
        <title>Genomic Encyclopedia of Archaeal and Bacterial Type Strains, Phase II (KMG-II): from individual species to whole genera.</title>
        <authorList>
            <person name="Goeker M."/>
        </authorList>
    </citation>
    <scope>NUCLEOTIDE SEQUENCE [LARGE SCALE GENOMIC DNA]</scope>
    <source>
        <strain evidence="10 11">DSM 17023</strain>
    </source>
</reference>
<feature type="transmembrane region" description="Helical" evidence="9">
    <location>
        <begin position="966"/>
        <end position="986"/>
    </location>
</feature>
<keyword evidence="6 9" id="KW-0812">Transmembrane</keyword>
<name>A0A2S3USD9_9HYPH</name>
<dbReference type="Gene3D" id="3.30.70.1320">
    <property type="entry name" value="Multidrug efflux transporter AcrB pore domain like"/>
    <property type="match status" value="1"/>
</dbReference>
<dbReference type="InterPro" id="IPR004764">
    <property type="entry name" value="MdtF-like"/>
</dbReference>
<dbReference type="EMBL" id="PPCN01000006">
    <property type="protein sequence ID" value="POF30635.1"/>
    <property type="molecule type" value="Genomic_DNA"/>
</dbReference>
<organism evidence="10 11">
    <name type="scientific">Roseibium marinum</name>
    <dbReference type="NCBI Taxonomy" id="281252"/>
    <lineage>
        <taxon>Bacteria</taxon>
        <taxon>Pseudomonadati</taxon>
        <taxon>Pseudomonadota</taxon>
        <taxon>Alphaproteobacteria</taxon>
        <taxon>Hyphomicrobiales</taxon>
        <taxon>Stappiaceae</taxon>
        <taxon>Roseibium</taxon>
    </lineage>
</organism>